<accession>A0A508T1D7</accession>
<organism evidence="1 2">
    <name type="scientific">Bradyrhizobium ivorense</name>
    <dbReference type="NCBI Taxonomy" id="2511166"/>
    <lineage>
        <taxon>Bacteria</taxon>
        <taxon>Pseudomonadati</taxon>
        <taxon>Pseudomonadota</taxon>
        <taxon>Alphaproteobacteria</taxon>
        <taxon>Hyphomicrobiales</taxon>
        <taxon>Nitrobacteraceae</taxon>
        <taxon>Bradyrhizobium</taxon>
    </lineage>
</organism>
<dbReference type="AlphaFoldDB" id="A0A508T1D7"/>
<keyword evidence="2" id="KW-1185">Reference proteome</keyword>
<dbReference type="EMBL" id="CAADFC020000008">
    <property type="protein sequence ID" value="VIO68643.1"/>
    <property type="molecule type" value="Genomic_DNA"/>
</dbReference>
<gene>
    <name evidence="1" type="ORF">CI1B_22660</name>
</gene>
<protein>
    <submittedName>
        <fullName evidence="1">Uncharacterized protein</fullName>
    </submittedName>
</protein>
<proteinExistence type="predicted"/>
<name>A0A508T1D7_9BRAD</name>
<dbReference type="Proteomes" id="UP000328092">
    <property type="component" value="Unassembled WGS sequence"/>
</dbReference>
<reference evidence="1" key="1">
    <citation type="submission" date="2019-02" db="EMBL/GenBank/DDBJ databases">
        <authorList>
            <person name="Pothier F.J."/>
        </authorList>
    </citation>
    <scope>NUCLEOTIDE SEQUENCE</scope>
    <source>
        <strain evidence="1">CI-1B</strain>
    </source>
</reference>
<sequence>MLAGQDNEVDRAVARRIAPQLFDRLISDEEVECRHLWHGLSTMSGR</sequence>
<evidence type="ECO:0000313" key="2">
    <source>
        <dbReference type="Proteomes" id="UP000328092"/>
    </source>
</evidence>
<evidence type="ECO:0000313" key="1">
    <source>
        <dbReference type="EMBL" id="VIO68643.1"/>
    </source>
</evidence>
<comment type="caution">
    <text evidence="1">The sequence shown here is derived from an EMBL/GenBank/DDBJ whole genome shotgun (WGS) entry which is preliminary data.</text>
</comment>